<dbReference type="RefSeq" id="WP_355401230.1">
    <property type="nucleotide sequence ID" value="NZ_JBEXPZ010000046.1"/>
</dbReference>
<gene>
    <name evidence="2" type="ORF">ABZZ21_31465</name>
</gene>
<reference evidence="2 3" key="1">
    <citation type="submission" date="2024-06" db="EMBL/GenBank/DDBJ databases">
        <title>The Natural Products Discovery Center: Release of the First 8490 Sequenced Strains for Exploring Actinobacteria Biosynthetic Diversity.</title>
        <authorList>
            <person name="Kalkreuter E."/>
            <person name="Kautsar S.A."/>
            <person name="Yang D."/>
            <person name="Bader C.D."/>
            <person name="Teijaro C.N."/>
            <person name="Fluegel L."/>
            <person name="Davis C.M."/>
            <person name="Simpson J.R."/>
            <person name="Lauterbach L."/>
            <person name="Steele A.D."/>
            <person name="Gui C."/>
            <person name="Meng S."/>
            <person name="Li G."/>
            <person name="Viehrig K."/>
            <person name="Ye F."/>
            <person name="Su P."/>
            <person name="Kiefer A.F."/>
            <person name="Nichols A."/>
            <person name="Cepeda A.J."/>
            <person name="Yan W."/>
            <person name="Fan B."/>
            <person name="Jiang Y."/>
            <person name="Adhikari A."/>
            <person name="Zheng C.-J."/>
            <person name="Schuster L."/>
            <person name="Cowan T.M."/>
            <person name="Smanski M.J."/>
            <person name="Chevrette M.G."/>
            <person name="De Carvalho L.P.S."/>
            <person name="Shen B."/>
        </authorList>
    </citation>
    <scope>NUCLEOTIDE SEQUENCE [LARGE SCALE GENOMIC DNA]</scope>
    <source>
        <strain evidence="2 3">NPDC006434</strain>
    </source>
</reference>
<proteinExistence type="predicted"/>
<organism evidence="2 3">
    <name type="scientific">Streptomyces ossamyceticus</name>
    <dbReference type="NCBI Taxonomy" id="249581"/>
    <lineage>
        <taxon>Bacteria</taxon>
        <taxon>Bacillati</taxon>
        <taxon>Actinomycetota</taxon>
        <taxon>Actinomycetes</taxon>
        <taxon>Kitasatosporales</taxon>
        <taxon>Streptomycetaceae</taxon>
        <taxon>Streptomyces</taxon>
    </lineage>
</organism>
<evidence type="ECO:0000313" key="2">
    <source>
        <dbReference type="EMBL" id="MET9848984.1"/>
    </source>
</evidence>
<feature type="region of interest" description="Disordered" evidence="1">
    <location>
        <begin position="68"/>
        <end position="99"/>
    </location>
</feature>
<dbReference type="EMBL" id="JBEXPZ010000046">
    <property type="protein sequence ID" value="MET9848984.1"/>
    <property type="molecule type" value="Genomic_DNA"/>
</dbReference>
<protein>
    <submittedName>
        <fullName evidence="2">Uncharacterized protein</fullName>
    </submittedName>
</protein>
<comment type="caution">
    <text evidence="2">The sequence shown here is derived from an EMBL/GenBank/DDBJ whole genome shotgun (WGS) entry which is preliminary data.</text>
</comment>
<keyword evidence="3" id="KW-1185">Reference proteome</keyword>
<feature type="compositionally biased region" description="Basic and acidic residues" evidence="1">
    <location>
        <begin position="71"/>
        <end position="92"/>
    </location>
</feature>
<accession>A0ABV2V579</accession>
<evidence type="ECO:0000256" key="1">
    <source>
        <dbReference type="SAM" id="MobiDB-lite"/>
    </source>
</evidence>
<name>A0ABV2V579_9ACTN</name>
<evidence type="ECO:0000313" key="3">
    <source>
        <dbReference type="Proteomes" id="UP001550210"/>
    </source>
</evidence>
<sequence length="145" mass="14945">MSGRPFRRTAMPCARDRWAYTVVVVSLALAAFVLSCVGSPPGEGARRAGPPFTGPVFSGAATAGASVVAARTDHAEHDPCEEGPGHDCHSSDPRAVLGHAPLPGADHSTVPWQPAAGHAVSGLDPARAPGRARPPDLHVLQLLRV</sequence>
<dbReference type="Proteomes" id="UP001550210">
    <property type="component" value="Unassembled WGS sequence"/>
</dbReference>